<feature type="transmembrane region" description="Helical" evidence="6">
    <location>
        <begin position="146"/>
        <end position="165"/>
    </location>
</feature>
<feature type="transmembrane region" description="Helical" evidence="6">
    <location>
        <begin position="266"/>
        <end position="283"/>
    </location>
</feature>
<dbReference type="PANTHER" id="PTHR32322">
    <property type="entry name" value="INNER MEMBRANE TRANSPORTER"/>
    <property type="match status" value="1"/>
</dbReference>
<dbReference type="STRING" id="1379270.GEMMAAP_19395"/>
<dbReference type="PANTHER" id="PTHR32322:SF2">
    <property type="entry name" value="EAMA DOMAIN-CONTAINING PROTEIN"/>
    <property type="match status" value="1"/>
</dbReference>
<evidence type="ECO:0000256" key="1">
    <source>
        <dbReference type="ARBA" id="ARBA00004141"/>
    </source>
</evidence>
<reference evidence="8 9" key="2">
    <citation type="journal article" date="2016" name="Environ. Microbiol. Rep.">
        <title>Metagenomic evidence for the presence of phototrophic Gemmatimonadetes bacteria in diverse environments.</title>
        <authorList>
            <person name="Zeng Y."/>
            <person name="Baumbach J."/>
            <person name="Barbosa E.G."/>
            <person name="Azevedo V."/>
            <person name="Zhang C."/>
            <person name="Koblizek M."/>
        </authorList>
    </citation>
    <scope>NUCLEOTIDE SEQUENCE [LARGE SCALE GENOMIC DNA]</scope>
    <source>
        <strain evidence="8 9">AP64</strain>
    </source>
</reference>
<dbReference type="GO" id="GO:0016020">
    <property type="term" value="C:membrane"/>
    <property type="evidence" value="ECO:0007669"/>
    <property type="project" value="UniProtKB-SubCell"/>
</dbReference>
<sequence>MAATVACICFGASVVATRYVVPQTTPVVLAFMRYVIATVCMFALLRRSAFMPMAARDRVQVALLGVLFFGVFPWSFSASLTHLPSATVALVVATNPLVTLALSALRGTERLSARAITGQLLALAGIVLALPPVTLGTGASEGSGLWIGYAEVATTVLCGAVYNVWSRPMLLKYPSAVVTGYAMVAGTLALAPLALMQGLLTHTRTITTSGWGAVFFLGTLGGAVGFGLWGYALRRSTPSRVAVFLALNPITAIALGVLLLGEPLTPRLVLALVAVLSGIQLATRK</sequence>
<protein>
    <recommendedName>
        <fullName evidence="7">EamA domain-containing protein</fullName>
    </recommendedName>
</protein>
<organism evidence="8 9">
    <name type="scientific">Gemmatimonas phototrophica</name>
    <dbReference type="NCBI Taxonomy" id="1379270"/>
    <lineage>
        <taxon>Bacteria</taxon>
        <taxon>Pseudomonadati</taxon>
        <taxon>Gemmatimonadota</taxon>
        <taxon>Gemmatimonadia</taxon>
        <taxon>Gemmatimonadales</taxon>
        <taxon>Gemmatimonadaceae</taxon>
        <taxon>Gemmatimonas</taxon>
    </lineage>
</organism>
<dbReference type="InterPro" id="IPR050638">
    <property type="entry name" value="AA-Vitamin_Transporters"/>
</dbReference>
<dbReference type="AlphaFoldDB" id="A0A143BPR7"/>
<feature type="transmembrane region" description="Helical" evidence="6">
    <location>
        <begin position="88"/>
        <end position="108"/>
    </location>
</feature>
<evidence type="ECO:0000256" key="3">
    <source>
        <dbReference type="ARBA" id="ARBA00022692"/>
    </source>
</evidence>
<evidence type="ECO:0000256" key="2">
    <source>
        <dbReference type="ARBA" id="ARBA00007362"/>
    </source>
</evidence>
<keyword evidence="3 6" id="KW-0812">Transmembrane</keyword>
<dbReference type="eggNOG" id="COG0697">
    <property type="taxonomic scope" value="Bacteria"/>
</dbReference>
<dbReference type="Gene3D" id="1.10.3730.20">
    <property type="match status" value="1"/>
</dbReference>
<evidence type="ECO:0000256" key="5">
    <source>
        <dbReference type="ARBA" id="ARBA00023136"/>
    </source>
</evidence>
<feature type="transmembrane region" description="Helical" evidence="6">
    <location>
        <begin position="120"/>
        <end position="140"/>
    </location>
</feature>
<evidence type="ECO:0000259" key="7">
    <source>
        <dbReference type="Pfam" id="PF00892"/>
    </source>
</evidence>
<dbReference type="InterPro" id="IPR000620">
    <property type="entry name" value="EamA_dom"/>
</dbReference>
<dbReference type="EMBL" id="CP011454">
    <property type="protein sequence ID" value="AMW07036.1"/>
    <property type="molecule type" value="Genomic_DNA"/>
</dbReference>
<feature type="transmembrane region" description="Helical" evidence="6">
    <location>
        <begin position="241"/>
        <end position="260"/>
    </location>
</feature>
<gene>
    <name evidence="8" type="ORF">GEMMAAP_19395</name>
</gene>
<dbReference type="Pfam" id="PF00892">
    <property type="entry name" value="EamA"/>
    <property type="match status" value="2"/>
</dbReference>
<dbReference type="InterPro" id="IPR037185">
    <property type="entry name" value="EmrE-like"/>
</dbReference>
<comment type="similarity">
    <text evidence="2">Belongs to the EamA transporter family.</text>
</comment>
<comment type="subcellular location">
    <subcellularLocation>
        <location evidence="1">Membrane</location>
        <topology evidence="1">Multi-pass membrane protein</topology>
    </subcellularLocation>
</comment>
<keyword evidence="9" id="KW-1185">Reference proteome</keyword>
<name>A0A143BPR7_9BACT</name>
<feature type="transmembrane region" description="Helical" evidence="6">
    <location>
        <begin position="211"/>
        <end position="229"/>
    </location>
</feature>
<evidence type="ECO:0000256" key="4">
    <source>
        <dbReference type="ARBA" id="ARBA00022989"/>
    </source>
</evidence>
<feature type="transmembrane region" description="Helical" evidence="6">
    <location>
        <begin position="57"/>
        <end position="76"/>
    </location>
</feature>
<proteinExistence type="inferred from homology"/>
<feature type="transmembrane region" description="Helical" evidence="6">
    <location>
        <begin position="177"/>
        <end position="199"/>
    </location>
</feature>
<dbReference type="SUPFAM" id="SSF103481">
    <property type="entry name" value="Multidrug resistance efflux transporter EmrE"/>
    <property type="match status" value="2"/>
</dbReference>
<dbReference type="Proteomes" id="UP000076404">
    <property type="component" value="Chromosome"/>
</dbReference>
<evidence type="ECO:0000313" key="9">
    <source>
        <dbReference type="Proteomes" id="UP000076404"/>
    </source>
</evidence>
<feature type="transmembrane region" description="Helical" evidence="6">
    <location>
        <begin position="26"/>
        <end position="45"/>
    </location>
</feature>
<dbReference type="KEGG" id="gph:GEMMAAP_19395"/>
<evidence type="ECO:0000256" key="6">
    <source>
        <dbReference type="SAM" id="Phobius"/>
    </source>
</evidence>
<feature type="domain" description="EamA" evidence="7">
    <location>
        <begin position="3"/>
        <end position="129"/>
    </location>
</feature>
<feature type="domain" description="EamA" evidence="7">
    <location>
        <begin position="148"/>
        <end position="282"/>
    </location>
</feature>
<keyword evidence="4 6" id="KW-1133">Transmembrane helix</keyword>
<reference evidence="8 9" key="1">
    <citation type="journal article" date="2014" name="Proc. Natl. Acad. Sci. U.S.A.">
        <title>Functional type 2 photosynthetic reaction centers found in the rare bacterial phylum Gemmatimonadetes.</title>
        <authorList>
            <person name="Zeng Y."/>
            <person name="Feng F."/>
            <person name="Medova H."/>
            <person name="Dean J."/>
            <person name="Koblizek M."/>
        </authorList>
    </citation>
    <scope>NUCLEOTIDE SEQUENCE [LARGE SCALE GENOMIC DNA]</scope>
    <source>
        <strain evidence="8 9">AP64</strain>
    </source>
</reference>
<keyword evidence="5 6" id="KW-0472">Membrane</keyword>
<evidence type="ECO:0000313" key="8">
    <source>
        <dbReference type="EMBL" id="AMW07036.1"/>
    </source>
</evidence>
<accession>A0A143BPR7</accession>